<dbReference type="GO" id="GO:0004523">
    <property type="term" value="F:RNA-DNA hybrid ribonuclease activity"/>
    <property type="evidence" value="ECO:0007669"/>
    <property type="project" value="InterPro"/>
</dbReference>
<dbReference type="SUPFAM" id="SSF53098">
    <property type="entry name" value="Ribonuclease H-like"/>
    <property type="match status" value="1"/>
</dbReference>
<dbReference type="PANTHER" id="PTHR33116">
    <property type="entry name" value="REVERSE TRANSCRIPTASE ZINC-BINDING DOMAIN-CONTAINING PROTEIN-RELATED-RELATED"/>
    <property type="match status" value="1"/>
</dbReference>
<dbReference type="PROSITE" id="PS50878">
    <property type="entry name" value="RT_POL"/>
    <property type="match status" value="1"/>
</dbReference>
<feature type="domain" description="RNase H type-1" evidence="2">
    <location>
        <begin position="731"/>
        <end position="860"/>
    </location>
</feature>
<dbReference type="CDD" id="cd06222">
    <property type="entry name" value="RNase_H_like"/>
    <property type="match status" value="1"/>
</dbReference>
<protein>
    <submittedName>
        <fullName evidence="3">Uncharacterized protein</fullName>
    </submittedName>
</protein>
<dbReference type="SMR" id="A0A1S3YF59"/>
<dbReference type="GO" id="GO:0003676">
    <property type="term" value="F:nucleic acid binding"/>
    <property type="evidence" value="ECO:0007669"/>
    <property type="project" value="InterPro"/>
</dbReference>
<organism evidence="3">
    <name type="scientific">Nicotiana tabacum</name>
    <name type="common">Common tobacco</name>
    <dbReference type="NCBI Taxonomy" id="4097"/>
    <lineage>
        <taxon>Eukaryota</taxon>
        <taxon>Viridiplantae</taxon>
        <taxon>Streptophyta</taxon>
        <taxon>Embryophyta</taxon>
        <taxon>Tracheophyta</taxon>
        <taxon>Spermatophyta</taxon>
        <taxon>Magnoliopsida</taxon>
        <taxon>eudicotyledons</taxon>
        <taxon>Gunneridae</taxon>
        <taxon>Pentapetalae</taxon>
        <taxon>asterids</taxon>
        <taxon>lamiids</taxon>
        <taxon>Solanales</taxon>
        <taxon>Solanaceae</taxon>
        <taxon>Nicotianoideae</taxon>
        <taxon>Nicotianeae</taxon>
        <taxon>Nicotiana</taxon>
    </lineage>
</organism>
<dbReference type="Pfam" id="PF00078">
    <property type="entry name" value="RVT_1"/>
    <property type="match status" value="1"/>
</dbReference>
<accession>A0A1S3YF59</accession>
<dbReference type="PROSITE" id="PS50879">
    <property type="entry name" value="RNASE_H_1"/>
    <property type="match status" value="1"/>
</dbReference>
<reference evidence="3" key="1">
    <citation type="submission" date="2025-08" db="UniProtKB">
        <authorList>
            <consortium name="RefSeq"/>
        </authorList>
    </citation>
    <scope>IDENTIFICATION</scope>
</reference>
<feature type="domain" description="Reverse transcriptase" evidence="1">
    <location>
        <begin position="1"/>
        <end position="327"/>
    </location>
</feature>
<dbReference type="KEGG" id="nta:107775426"/>
<dbReference type="InterPro" id="IPR000477">
    <property type="entry name" value="RT_dom"/>
</dbReference>
<dbReference type="OrthoDB" id="1306129at2759"/>
<evidence type="ECO:0000313" key="3">
    <source>
        <dbReference type="RefSeq" id="XP_016450643.1"/>
    </source>
</evidence>
<dbReference type="OMA" id="CERINGN"/>
<sequence length="938" mass="108119">MTWFNDGDRNTKFFQAHVNGKRKRLQLKRIQKNDGHWVEDSEGIAEEAVRFFQSQFHEEVVPTNFQIIDHVPYMVNGGQNRDLLKQPTAEEVKQAVFGLNGDNARGPDGFNGFVKGRSIVENILLTREIITDIRLRTKACPNVVIKLDMTKAYDRLSWNFLTKVLRKMGFAEIFIGWVFGIISNNWYSVLINGQPHGFFKSSRGVKQGNPLSLTLFILAAKAMSRGLNALHSNPHFCGFGMPKWSPKINHLAYADDAIIFSYSDTTSLQLIMKVLTTYETASGQLINKEKSTIYMHHQANEEVWRKVERLTGIGRQDFPFTYLGGPIFYARRKMDYYKGMINNVLNKLQSWKGKLLSTGGRAVLISHVIQSMPIHLLSAVNAPANVINKLHKLMTRFFWSSSIEGGHRHWASWDKLCLPVEEGGVGFRSLHDVAKALFCKLCQRWVLHCFGWKIGLVWGALYFITPPDFFCDESIQNINEVVQDRRWNTQLLRQLLPDDLANHILQNIKPLGESLILDKPFWTLEIRGNFSFRSTWDYIRMRREPCNAYRMIWIKGLPFKVSFFMWKVWKNKIPLDDFFRRLGYQMASKCWCCITSQEETMPHLFFTSYTARKVWQYFLSAAGIKIEGLTFHQAVVKCWTAPAIPRIKPIIQALPSIIVWELWKRRNSYKYGDAVSVNRVIYQVSTTLQYLVKSRKPSLQNIPHKWPNLIHMLEQFTPKLTYTKVMWEFPEQGWVKVNTDRASRGNPGRSSIGYVVRNKEGNVVYACGKEIEEGTNTEAEVKAILEALRYCVANEYILIDLHTDSMVARNVTLGEWNVPWSVVGYMGEIMEFMDRCNMNISHTLREGNKLADHITNYALDIGPIECNGIMITPLHSSHLVVSVLCAQSKESKERDGTSMEREIKGEQLRDLKKQMSRQAIFEGTSHSWTMNEIQLGTK</sequence>
<dbReference type="InterPro" id="IPR012337">
    <property type="entry name" value="RNaseH-like_sf"/>
</dbReference>
<dbReference type="PANTHER" id="PTHR33116:SF67">
    <property type="entry name" value="REVERSE TRANSCRIPTASE"/>
    <property type="match status" value="1"/>
</dbReference>
<dbReference type="AlphaFoldDB" id="A0A1S3YF59"/>
<evidence type="ECO:0000259" key="1">
    <source>
        <dbReference type="PROSITE" id="PS50878"/>
    </source>
</evidence>
<dbReference type="InterPro" id="IPR002156">
    <property type="entry name" value="RNaseH_domain"/>
</dbReference>
<dbReference type="RefSeq" id="XP_016450643.1">
    <property type="nucleotide sequence ID" value="XM_016595157.1"/>
</dbReference>
<dbReference type="Pfam" id="PF13966">
    <property type="entry name" value="zf-RVT"/>
    <property type="match status" value="1"/>
</dbReference>
<proteinExistence type="predicted"/>
<dbReference type="InterPro" id="IPR036397">
    <property type="entry name" value="RNaseH_sf"/>
</dbReference>
<evidence type="ECO:0000259" key="2">
    <source>
        <dbReference type="PROSITE" id="PS50879"/>
    </source>
</evidence>
<name>A0A1S3YF59_TOBAC</name>
<dbReference type="PaxDb" id="4097-A0A1S3YF59"/>
<dbReference type="Pfam" id="PF13456">
    <property type="entry name" value="RVT_3"/>
    <property type="match status" value="1"/>
</dbReference>
<gene>
    <name evidence="3" type="primary">LOC107775426</name>
</gene>
<dbReference type="Gene3D" id="3.30.420.10">
    <property type="entry name" value="Ribonuclease H-like superfamily/Ribonuclease H"/>
    <property type="match status" value="1"/>
</dbReference>
<dbReference type="InterPro" id="IPR044730">
    <property type="entry name" value="RNase_H-like_dom_plant"/>
</dbReference>
<dbReference type="InterPro" id="IPR026960">
    <property type="entry name" value="RVT-Znf"/>
</dbReference>
<dbReference type="CDD" id="cd01650">
    <property type="entry name" value="RT_nLTR_like"/>
    <property type="match status" value="1"/>
</dbReference>